<dbReference type="InterPro" id="IPR002035">
    <property type="entry name" value="VWF_A"/>
</dbReference>
<dbReference type="Gene3D" id="3.40.50.410">
    <property type="entry name" value="von Willebrand factor, type A domain"/>
    <property type="match status" value="1"/>
</dbReference>
<dbReference type="SUPFAM" id="SSF53300">
    <property type="entry name" value="vWA-like"/>
    <property type="match status" value="1"/>
</dbReference>
<organism evidence="2 3">
    <name type="scientific">Nocardia cyriacigeorgica (strain GUH-2)</name>
    <dbReference type="NCBI Taxonomy" id="1127134"/>
    <lineage>
        <taxon>Bacteria</taxon>
        <taxon>Bacillati</taxon>
        <taxon>Actinomycetota</taxon>
        <taxon>Actinomycetes</taxon>
        <taxon>Mycobacteriales</taxon>
        <taxon>Nocardiaceae</taxon>
        <taxon>Nocardia</taxon>
    </lineage>
</organism>
<dbReference type="KEGG" id="ncy:NOCYR_4369"/>
<sequence length="395" mass="42945">MNDTRPDDDQLDSESATRRWRLVLGTAAEAELGGLGSADDAAMDGALSTLYDSDPPAASGPRSAGLQGSAPRVARWLGDIRTYFPSSVVEVMQRDAIERLNLTQLLLEPELLEAVEPDVHLVGTLLSLNRVMPETTRSTARAVVEQVVRDIERRMAARTVAAVTGALDRAARVSRPRPRDIDWDRTIRKNLAHYLPEQRTVVPERLVGYGRRAKAVRRDVVLAIDQSGSMASSVVYASVFGAVLASMRSLRTSLVVFDTEVVDLTEHLSDPVDVLFGTQLGGGTDINRALAYCQTLVTRPEETLFVLISDLYEGGIRDDMLRRVNALKESGVQVIVLLALSDDGAPAYDHDNAAALDALGIPAFACTPDRFPDLLALALNRGDIRTWANTTTGRS</sequence>
<dbReference type="eggNOG" id="COG2425">
    <property type="taxonomic scope" value="Bacteria"/>
</dbReference>
<dbReference type="PANTHER" id="PTHR30634">
    <property type="entry name" value="OUTER MEMBRANE LOLAB LIPOPROTEIN INSERTION APPARATUS"/>
    <property type="match status" value="1"/>
</dbReference>
<dbReference type="OrthoDB" id="9789979at2"/>
<dbReference type="RefSeq" id="WP_014352578.1">
    <property type="nucleotide sequence ID" value="NC_016887.1"/>
</dbReference>
<dbReference type="InterPro" id="IPR036465">
    <property type="entry name" value="vWFA_dom_sf"/>
</dbReference>
<protein>
    <recommendedName>
        <fullName evidence="1">VWFA domain-containing protein</fullName>
    </recommendedName>
</protein>
<dbReference type="SMART" id="SM00327">
    <property type="entry name" value="VWA"/>
    <property type="match status" value="1"/>
</dbReference>
<proteinExistence type="predicted"/>
<reference evidence="2 3" key="1">
    <citation type="journal article" date="2012" name="J. Bacteriol.">
        <title>Genome sequence of the human- and animal-pathogenic strain Nocardia cyriacigeorgica GUH-2.</title>
        <authorList>
            <person name="Zoropogui A."/>
            <person name="Pujic P."/>
            <person name="Normand P."/>
            <person name="Barbe V."/>
            <person name="Beaman B."/>
            <person name="Beaman L."/>
            <person name="Boiron P."/>
            <person name="Colinon C."/>
            <person name="Deredjian A."/>
            <person name="Graindorge A."/>
            <person name="Mangenot S."/>
            <person name="Nazaret S."/>
            <person name="Neto M."/>
            <person name="Petit S."/>
            <person name="Roche D."/>
            <person name="Vallenet D."/>
            <person name="Rodriguez-Nava V."/>
            <person name="Richard Y."/>
            <person name="Cournoyer B."/>
            <person name="Blaha D."/>
        </authorList>
    </citation>
    <scope>NUCLEOTIDE SEQUENCE [LARGE SCALE GENOMIC DNA]</scope>
    <source>
        <strain evidence="2 3">GUH-2</strain>
    </source>
</reference>
<gene>
    <name evidence="2" type="ordered locus">NOCYR_4369</name>
</gene>
<name>H6RCI4_NOCCG</name>
<dbReference type="Proteomes" id="UP000008190">
    <property type="component" value="Chromosome"/>
</dbReference>
<dbReference type="AlphaFoldDB" id="H6RCI4"/>
<dbReference type="CDD" id="cd01462">
    <property type="entry name" value="VWA_YIEM_type"/>
    <property type="match status" value="1"/>
</dbReference>
<keyword evidence="3" id="KW-1185">Reference proteome</keyword>
<feature type="domain" description="VWFA" evidence="1">
    <location>
        <begin position="217"/>
        <end position="379"/>
    </location>
</feature>
<evidence type="ECO:0000259" key="1">
    <source>
        <dbReference type="SMART" id="SM00327"/>
    </source>
</evidence>
<dbReference type="InterPro" id="IPR008912">
    <property type="entry name" value="Uncharacterised_CoxE"/>
</dbReference>
<dbReference type="HOGENOM" id="CLU_058765_0_0_11"/>
<dbReference type="Pfam" id="PF05762">
    <property type="entry name" value="VWA_CoxE"/>
    <property type="match status" value="1"/>
</dbReference>
<dbReference type="EMBL" id="FO082843">
    <property type="protein sequence ID" value="CCF65127.1"/>
    <property type="molecule type" value="Genomic_DNA"/>
</dbReference>
<dbReference type="PANTHER" id="PTHR30634:SF16">
    <property type="entry name" value="OUTER-MEMBRANE LIPOPROTEIN LOLB"/>
    <property type="match status" value="1"/>
</dbReference>
<dbReference type="InterPro" id="IPR050458">
    <property type="entry name" value="LolB"/>
</dbReference>
<evidence type="ECO:0000313" key="3">
    <source>
        <dbReference type="Proteomes" id="UP000008190"/>
    </source>
</evidence>
<dbReference type="STRING" id="1127134.NOCYR_4369"/>
<accession>H6RCI4</accession>
<evidence type="ECO:0000313" key="2">
    <source>
        <dbReference type="EMBL" id="CCF65127.1"/>
    </source>
</evidence>